<keyword evidence="3" id="KW-1185">Reference proteome</keyword>
<accession>A0ABT7CZ37</accession>
<feature type="transmembrane region" description="Helical" evidence="1">
    <location>
        <begin position="80"/>
        <end position="97"/>
    </location>
</feature>
<name>A0ABT7CZ37_9BACT</name>
<evidence type="ECO:0000256" key="1">
    <source>
        <dbReference type="SAM" id="Phobius"/>
    </source>
</evidence>
<organism evidence="2 3">
    <name type="scientific">Xanthocytophaga flava</name>
    <dbReference type="NCBI Taxonomy" id="3048013"/>
    <lineage>
        <taxon>Bacteria</taxon>
        <taxon>Pseudomonadati</taxon>
        <taxon>Bacteroidota</taxon>
        <taxon>Cytophagia</taxon>
        <taxon>Cytophagales</taxon>
        <taxon>Rhodocytophagaceae</taxon>
        <taxon>Xanthocytophaga</taxon>
    </lineage>
</organism>
<keyword evidence="1" id="KW-1133">Transmembrane helix</keyword>
<feature type="transmembrane region" description="Helical" evidence="1">
    <location>
        <begin position="103"/>
        <end position="124"/>
    </location>
</feature>
<dbReference type="Proteomes" id="UP001228581">
    <property type="component" value="Unassembled WGS sequence"/>
</dbReference>
<protein>
    <recommendedName>
        <fullName evidence="4">DUF4345 domain-containing protein</fullName>
    </recommendedName>
</protein>
<evidence type="ECO:0000313" key="3">
    <source>
        <dbReference type="Proteomes" id="UP001228581"/>
    </source>
</evidence>
<keyword evidence="1" id="KW-0472">Membrane</keyword>
<feature type="transmembrane region" description="Helical" evidence="1">
    <location>
        <begin position="50"/>
        <end position="73"/>
    </location>
</feature>
<keyword evidence="1" id="KW-0812">Transmembrane</keyword>
<proteinExistence type="predicted"/>
<reference evidence="2 3" key="1">
    <citation type="submission" date="2023-05" db="EMBL/GenBank/DDBJ databases">
        <authorList>
            <person name="Zhang X."/>
        </authorList>
    </citation>
    <scope>NUCLEOTIDE SEQUENCE [LARGE SCALE GENOMIC DNA]</scope>
    <source>
        <strain evidence="2 3">DM2B3-1</strain>
    </source>
</reference>
<gene>
    <name evidence="2" type="ORF">QNI19_37840</name>
</gene>
<sequence length="130" mass="14305">MMMKAKQIISILAGFGAIGLLSSLAAHIQGIIYPESVKLFDHTVVSKANSIQLLIKLSCVSTSCFMGGMLVAWLGGNKNAATITGISIVMVVAWLWIHTIYPIWFWTLLLMIILPTVKLGYHFIHKQTFG</sequence>
<dbReference type="RefSeq" id="WP_314005488.1">
    <property type="nucleotide sequence ID" value="NZ_JASJOT010000058.1"/>
</dbReference>
<evidence type="ECO:0000313" key="2">
    <source>
        <dbReference type="EMBL" id="MDJ1498756.1"/>
    </source>
</evidence>
<comment type="caution">
    <text evidence="2">The sequence shown here is derived from an EMBL/GenBank/DDBJ whole genome shotgun (WGS) entry which is preliminary data.</text>
</comment>
<dbReference type="EMBL" id="JASJOT010000058">
    <property type="protein sequence ID" value="MDJ1498756.1"/>
    <property type="molecule type" value="Genomic_DNA"/>
</dbReference>
<evidence type="ECO:0008006" key="4">
    <source>
        <dbReference type="Google" id="ProtNLM"/>
    </source>
</evidence>